<comment type="similarity">
    <text evidence="2 9">Belongs to the eIF-2B alpha/beta/delta subunits family.</text>
</comment>
<sequence>MAPSQASYAPSLGKLLKSLNGQTLEASIESFIYLLKRRQIKGDDCADATAHLLRQVIAKSKWSDVDQLLTRVQNVGSRLAQAAPHEPIIGNIVRRVMGLIRDEASEDRNADDLGSETASDIQSLSMNAPRPQHPKPAPIASRPQTLTTMPSFHVSKAKSMFNLLSVVDTLDSPVTGASTPMSQAQPTSVSALRSEVLDGINEIMDEISQADDQIASFAEVQIQPGDFVLAYLPSRTVERFLVKASARRRFTVFIASLDPPQASSSTDPYAALRKKLNAGGVKMISIASNGLMAYMSRVNKVIFSAKAVYQNGGLLVDSGASVAAQAAHAYSKPVIALGGVFKFCPEDPSDEIAGETGDSSSYVSYADGSKVDALEVENTVADYVPPELVDVYLTNLGPQTRHHLASIMADHYKPEDVGFSLIPGEV</sequence>
<evidence type="ECO:0000256" key="10">
    <source>
        <dbReference type="SAM" id="MobiDB-lite"/>
    </source>
</evidence>
<evidence type="ECO:0000256" key="8">
    <source>
        <dbReference type="ARBA" id="ARBA00046432"/>
    </source>
</evidence>
<dbReference type="InterPro" id="IPR037171">
    <property type="entry name" value="NagB/RpiA_transferase-like"/>
</dbReference>
<keyword evidence="4" id="KW-0396">Initiation factor</keyword>
<evidence type="ECO:0000256" key="5">
    <source>
        <dbReference type="ARBA" id="ARBA00022917"/>
    </source>
</evidence>
<dbReference type="InterPro" id="IPR000649">
    <property type="entry name" value="IF-2B-related"/>
</dbReference>
<dbReference type="AlphaFoldDB" id="A0AA40AS15"/>
<dbReference type="Proteomes" id="UP001172102">
    <property type="component" value="Unassembled WGS sequence"/>
</dbReference>
<dbReference type="Pfam" id="PF01008">
    <property type="entry name" value="IF-2B"/>
    <property type="match status" value="1"/>
</dbReference>
<dbReference type="EMBL" id="JAUKUA010000003">
    <property type="protein sequence ID" value="KAK0720896.1"/>
    <property type="molecule type" value="Genomic_DNA"/>
</dbReference>
<protein>
    <recommendedName>
        <fullName evidence="6">Translation initiation factor eIF2B subunit beta</fullName>
    </recommendedName>
    <alternativeName>
        <fullName evidence="7">eIF2B GDP-GTP exchange factor subunit beta</fullName>
    </alternativeName>
</protein>
<dbReference type="GO" id="GO:0005085">
    <property type="term" value="F:guanyl-nucleotide exchange factor activity"/>
    <property type="evidence" value="ECO:0007669"/>
    <property type="project" value="TreeGrafter"/>
</dbReference>
<evidence type="ECO:0000256" key="6">
    <source>
        <dbReference type="ARBA" id="ARBA00044122"/>
    </source>
</evidence>
<reference evidence="11" key="1">
    <citation type="submission" date="2023-06" db="EMBL/GenBank/DDBJ databases">
        <title>Genome-scale phylogeny and comparative genomics of the fungal order Sordariales.</title>
        <authorList>
            <consortium name="Lawrence Berkeley National Laboratory"/>
            <person name="Hensen N."/>
            <person name="Bonometti L."/>
            <person name="Westerberg I."/>
            <person name="Brannstrom I.O."/>
            <person name="Guillou S."/>
            <person name="Cros-Aarteil S."/>
            <person name="Calhoun S."/>
            <person name="Haridas S."/>
            <person name="Kuo A."/>
            <person name="Mondo S."/>
            <person name="Pangilinan J."/>
            <person name="Riley R."/>
            <person name="Labutti K."/>
            <person name="Andreopoulos B."/>
            <person name="Lipzen A."/>
            <person name="Chen C."/>
            <person name="Yanf M."/>
            <person name="Daum C."/>
            <person name="Ng V."/>
            <person name="Clum A."/>
            <person name="Steindorff A."/>
            <person name="Ohm R."/>
            <person name="Martin F."/>
            <person name="Silar P."/>
            <person name="Natvig D."/>
            <person name="Lalanne C."/>
            <person name="Gautier V."/>
            <person name="Ament-Velasquez S.L."/>
            <person name="Kruys A."/>
            <person name="Hutchinson M.I."/>
            <person name="Powell A.J."/>
            <person name="Barry K."/>
            <person name="Miller A.N."/>
            <person name="Grigoriev I.V."/>
            <person name="Debuchy R."/>
            <person name="Gladieux P."/>
            <person name="Thoren M.H."/>
            <person name="Johannesson H."/>
        </authorList>
    </citation>
    <scope>NUCLEOTIDE SEQUENCE</scope>
    <source>
        <strain evidence="11">SMH4607-1</strain>
    </source>
</reference>
<dbReference type="SUPFAM" id="SSF100950">
    <property type="entry name" value="NagB/RpiA/CoA transferase-like"/>
    <property type="match status" value="1"/>
</dbReference>
<comment type="subunit">
    <text evidence="8">Component of the translation initiation factor 2B (eIF2B) complex which is a heterodecamer of two sets of five different subunits: alpha, beta, gamma, delta and epsilon. Subunits alpha, beta and delta comprise a regulatory subcomplex and subunits epsilon and gamma comprise a catalytic subcomplex. Within the complex, the hexameric regulatory complex resides at the center, with the two heterodimeric catalytic subcomplexes bound on opposite sides.</text>
</comment>
<comment type="subcellular location">
    <subcellularLocation>
        <location evidence="1">Cytoplasm</location>
        <location evidence="1">Cytosol</location>
    </subcellularLocation>
</comment>
<dbReference type="GO" id="GO:0005851">
    <property type="term" value="C:eukaryotic translation initiation factor 2B complex"/>
    <property type="evidence" value="ECO:0007669"/>
    <property type="project" value="TreeGrafter"/>
</dbReference>
<dbReference type="InterPro" id="IPR051855">
    <property type="entry name" value="eIF2B_beta_subunit"/>
</dbReference>
<feature type="region of interest" description="Disordered" evidence="10">
    <location>
        <begin position="125"/>
        <end position="144"/>
    </location>
</feature>
<organism evidence="11 12">
    <name type="scientific">Lasiosphaeris hirsuta</name>
    <dbReference type="NCBI Taxonomy" id="260670"/>
    <lineage>
        <taxon>Eukaryota</taxon>
        <taxon>Fungi</taxon>
        <taxon>Dikarya</taxon>
        <taxon>Ascomycota</taxon>
        <taxon>Pezizomycotina</taxon>
        <taxon>Sordariomycetes</taxon>
        <taxon>Sordariomycetidae</taxon>
        <taxon>Sordariales</taxon>
        <taxon>Lasiosphaeriaceae</taxon>
        <taxon>Lasiosphaeris</taxon>
    </lineage>
</organism>
<evidence type="ECO:0000256" key="9">
    <source>
        <dbReference type="RuleBase" id="RU003814"/>
    </source>
</evidence>
<dbReference type="Gene3D" id="3.40.50.10470">
    <property type="entry name" value="Translation initiation factor eif-2b, domain 2"/>
    <property type="match status" value="1"/>
</dbReference>
<keyword evidence="3" id="KW-0963">Cytoplasm</keyword>
<evidence type="ECO:0000256" key="2">
    <source>
        <dbReference type="ARBA" id="ARBA00007251"/>
    </source>
</evidence>
<dbReference type="PANTHER" id="PTHR45859">
    <property type="entry name" value="TRANSLATION INITIATION FACTOR EIF-2B SUBUNIT BETA"/>
    <property type="match status" value="1"/>
</dbReference>
<evidence type="ECO:0000313" key="12">
    <source>
        <dbReference type="Proteomes" id="UP001172102"/>
    </source>
</evidence>
<dbReference type="GO" id="GO:0005829">
    <property type="term" value="C:cytosol"/>
    <property type="evidence" value="ECO:0007669"/>
    <property type="project" value="UniProtKB-SubCell"/>
</dbReference>
<evidence type="ECO:0000256" key="3">
    <source>
        <dbReference type="ARBA" id="ARBA00022490"/>
    </source>
</evidence>
<name>A0AA40AS15_9PEZI</name>
<gene>
    <name evidence="11" type="ORF">B0H67DRAFT_484463</name>
</gene>
<evidence type="ECO:0000256" key="7">
    <source>
        <dbReference type="ARBA" id="ARBA00044228"/>
    </source>
</evidence>
<keyword evidence="12" id="KW-1185">Reference proteome</keyword>
<dbReference type="PANTHER" id="PTHR45859:SF1">
    <property type="entry name" value="TRANSLATION INITIATION FACTOR EIF-2B SUBUNIT BETA"/>
    <property type="match status" value="1"/>
</dbReference>
<dbReference type="GO" id="GO:0003743">
    <property type="term" value="F:translation initiation factor activity"/>
    <property type="evidence" value="ECO:0007669"/>
    <property type="project" value="UniProtKB-KW"/>
</dbReference>
<evidence type="ECO:0000256" key="1">
    <source>
        <dbReference type="ARBA" id="ARBA00004514"/>
    </source>
</evidence>
<proteinExistence type="inferred from homology"/>
<dbReference type="InterPro" id="IPR042529">
    <property type="entry name" value="IF_2B-like_C"/>
</dbReference>
<comment type="caution">
    <text evidence="11">The sequence shown here is derived from an EMBL/GenBank/DDBJ whole genome shotgun (WGS) entry which is preliminary data.</text>
</comment>
<accession>A0AA40AS15</accession>
<evidence type="ECO:0000313" key="11">
    <source>
        <dbReference type="EMBL" id="KAK0720896.1"/>
    </source>
</evidence>
<keyword evidence="5" id="KW-0648">Protein biosynthesis</keyword>
<evidence type="ECO:0000256" key="4">
    <source>
        <dbReference type="ARBA" id="ARBA00022540"/>
    </source>
</evidence>